<keyword evidence="3" id="KW-1185">Reference proteome</keyword>
<feature type="compositionally biased region" description="Basic residues" evidence="1">
    <location>
        <begin position="123"/>
        <end position="132"/>
    </location>
</feature>
<evidence type="ECO:0000256" key="1">
    <source>
        <dbReference type="SAM" id="MobiDB-lite"/>
    </source>
</evidence>
<dbReference type="RefSeq" id="XP_017999486.1">
    <property type="nucleotide sequence ID" value="XM_018145152.1"/>
</dbReference>
<dbReference type="Proteomes" id="UP000038010">
    <property type="component" value="Unassembled WGS sequence"/>
</dbReference>
<evidence type="ECO:0000313" key="3">
    <source>
        <dbReference type="Proteomes" id="UP000038010"/>
    </source>
</evidence>
<feature type="region of interest" description="Disordered" evidence="1">
    <location>
        <begin position="108"/>
        <end position="164"/>
    </location>
</feature>
<gene>
    <name evidence="2" type="ORF">AB675_4976</name>
</gene>
<feature type="compositionally biased region" description="Polar residues" evidence="1">
    <location>
        <begin position="27"/>
        <end position="41"/>
    </location>
</feature>
<dbReference type="GeneID" id="28737032"/>
<organism evidence="2 3">
    <name type="scientific">Cyphellophora attinorum</name>
    <dbReference type="NCBI Taxonomy" id="1664694"/>
    <lineage>
        <taxon>Eukaryota</taxon>
        <taxon>Fungi</taxon>
        <taxon>Dikarya</taxon>
        <taxon>Ascomycota</taxon>
        <taxon>Pezizomycotina</taxon>
        <taxon>Eurotiomycetes</taxon>
        <taxon>Chaetothyriomycetidae</taxon>
        <taxon>Chaetothyriales</taxon>
        <taxon>Cyphellophoraceae</taxon>
        <taxon>Cyphellophora</taxon>
    </lineage>
</organism>
<reference evidence="2 3" key="1">
    <citation type="submission" date="2015-06" db="EMBL/GenBank/DDBJ databases">
        <title>Draft genome of the ant-associated black yeast Phialophora attae CBS 131958.</title>
        <authorList>
            <person name="Moreno L.F."/>
            <person name="Stielow B.J."/>
            <person name="de Hoog S."/>
            <person name="Vicente V.A."/>
            <person name="Weiss V.A."/>
            <person name="de Vries M."/>
            <person name="Cruz L.M."/>
            <person name="Souza E.M."/>
        </authorList>
    </citation>
    <scope>NUCLEOTIDE SEQUENCE [LARGE SCALE GENOMIC DNA]</scope>
    <source>
        <strain evidence="2 3">CBS 131958</strain>
    </source>
</reference>
<accession>A0A0N1NY54</accession>
<proteinExistence type="predicted"/>
<name>A0A0N1NY54_9EURO</name>
<dbReference type="VEuPathDB" id="FungiDB:AB675_4976"/>
<dbReference type="EMBL" id="LFJN01000015">
    <property type="protein sequence ID" value="KPI39523.1"/>
    <property type="molecule type" value="Genomic_DNA"/>
</dbReference>
<feature type="region of interest" description="Disordered" evidence="1">
    <location>
        <begin position="1"/>
        <end position="41"/>
    </location>
</feature>
<evidence type="ECO:0000313" key="2">
    <source>
        <dbReference type="EMBL" id="KPI39523.1"/>
    </source>
</evidence>
<comment type="caution">
    <text evidence="2">The sequence shown here is derived from an EMBL/GenBank/DDBJ whole genome shotgun (WGS) entry which is preliminary data.</text>
</comment>
<sequence length="164" mass="18660">MTETPWTIKRKAATPVSFTGRKRQRGNDTPASDSRRQQTLTQAQWIHSTPSFSEDVNLTPVQESKTFKRKAKKARVSTLTQMQFFEGHAASLKEEDLGLINNDEDYKHAAAPIPQVDGTYHQSPRRPQKRKPVPVLKTEGIESQEYRPTKKSRKQGDDQTADEP</sequence>
<protein>
    <submittedName>
        <fullName evidence="2">Uncharacterized protein</fullName>
    </submittedName>
</protein>
<dbReference type="AlphaFoldDB" id="A0A0N1NY54"/>